<dbReference type="OrthoDB" id="3200967at2759"/>
<reference evidence="2" key="1">
    <citation type="journal article" date="2020" name="Nat. Commun.">
        <title>Large-scale genome sequencing of mycorrhizal fungi provides insights into the early evolution of symbiotic traits.</title>
        <authorList>
            <person name="Miyauchi S."/>
            <person name="Kiss E."/>
            <person name="Kuo A."/>
            <person name="Drula E."/>
            <person name="Kohler A."/>
            <person name="Sanchez-Garcia M."/>
            <person name="Morin E."/>
            <person name="Andreopoulos B."/>
            <person name="Barry K.W."/>
            <person name="Bonito G."/>
            <person name="Buee M."/>
            <person name="Carver A."/>
            <person name="Chen C."/>
            <person name="Cichocki N."/>
            <person name="Clum A."/>
            <person name="Culley D."/>
            <person name="Crous P.W."/>
            <person name="Fauchery L."/>
            <person name="Girlanda M."/>
            <person name="Hayes R.D."/>
            <person name="Keri Z."/>
            <person name="LaButti K."/>
            <person name="Lipzen A."/>
            <person name="Lombard V."/>
            <person name="Magnuson J."/>
            <person name="Maillard F."/>
            <person name="Murat C."/>
            <person name="Nolan M."/>
            <person name="Ohm R.A."/>
            <person name="Pangilinan J."/>
            <person name="Pereira M.F."/>
            <person name="Perotto S."/>
            <person name="Peter M."/>
            <person name="Pfister S."/>
            <person name="Riley R."/>
            <person name="Sitrit Y."/>
            <person name="Stielow J.B."/>
            <person name="Szollosi G."/>
            <person name="Zifcakova L."/>
            <person name="Stursova M."/>
            <person name="Spatafora J.W."/>
            <person name="Tedersoo L."/>
            <person name="Vaario L.M."/>
            <person name="Yamada A."/>
            <person name="Yan M."/>
            <person name="Wang P."/>
            <person name="Xu J."/>
            <person name="Bruns T."/>
            <person name="Baldrian P."/>
            <person name="Vilgalys R."/>
            <person name="Dunand C."/>
            <person name="Henrissat B."/>
            <person name="Grigoriev I.V."/>
            <person name="Hibbett D."/>
            <person name="Nagy L.G."/>
            <person name="Martin F.M."/>
        </authorList>
    </citation>
    <scope>NUCLEOTIDE SEQUENCE</scope>
    <source>
        <strain evidence="2">UP504</strain>
    </source>
</reference>
<proteinExistence type="predicted"/>
<protein>
    <recommendedName>
        <fullName evidence="1">CxC1-like cysteine cluster associated with KDZ transposases domain-containing protein</fullName>
    </recommendedName>
</protein>
<comment type="caution">
    <text evidence="2">The sequence shown here is derived from an EMBL/GenBank/DDBJ whole genome shotgun (WGS) entry which is preliminary data.</text>
</comment>
<keyword evidence="3" id="KW-1185">Reference proteome</keyword>
<evidence type="ECO:0000313" key="3">
    <source>
        <dbReference type="Proteomes" id="UP000886523"/>
    </source>
</evidence>
<accession>A0A9P6ARZ8</accession>
<feature type="non-terminal residue" evidence="2">
    <location>
        <position position="162"/>
    </location>
</feature>
<dbReference type="AlphaFoldDB" id="A0A9P6ARZ8"/>
<dbReference type="InterPro" id="IPR041320">
    <property type="entry name" value="CxC1"/>
</dbReference>
<gene>
    <name evidence="2" type="ORF">BS47DRAFT_1272083</name>
</gene>
<feature type="non-terminal residue" evidence="2">
    <location>
        <position position="1"/>
    </location>
</feature>
<name>A0A9P6ARZ8_9AGAM</name>
<sequence length="162" mass="18126">WNTIILPNLIRPYMAFRVATNSGRDCVPSPPKMNLCSCGEPNVRLEVTCVRLKRVDSIVLYVCKCLPAPRQLIEHGLFPCAPVFPKLAVELDMLEFAAGLFVNLAPNETAWAATLTEFLSTRGYIFTFSDSLWQRFGNALAQYQVLMQVVEAEVSKSVEVAR</sequence>
<feature type="domain" description="CxC1-like cysteine cluster associated with KDZ transposases" evidence="1">
    <location>
        <begin position="34"/>
        <end position="122"/>
    </location>
</feature>
<organism evidence="2 3">
    <name type="scientific">Hydnum rufescens UP504</name>
    <dbReference type="NCBI Taxonomy" id="1448309"/>
    <lineage>
        <taxon>Eukaryota</taxon>
        <taxon>Fungi</taxon>
        <taxon>Dikarya</taxon>
        <taxon>Basidiomycota</taxon>
        <taxon>Agaricomycotina</taxon>
        <taxon>Agaricomycetes</taxon>
        <taxon>Cantharellales</taxon>
        <taxon>Hydnaceae</taxon>
        <taxon>Hydnum</taxon>
    </lineage>
</organism>
<evidence type="ECO:0000313" key="2">
    <source>
        <dbReference type="EMBL" id="KAF9510602.1"/>
    </source>
</evidence>
<evidence type="ECO:0000259" key="1">
    <source>
        <dbReference type="Pfam" id="PF18802"/>
    </source>
</evidence>
<dbReference type="Pfam" id="PF18802">
    <property type="entry name" value="CxC1"/>
    <property type="match status" value="1"/>
</dbReference>
<dbReference type="Proteomes" id="UP000886523">
    <property type="component" value="Unassembled WGS sequence"/>
</dbReference>
<dbReference type="EMBL" id="MU129013">
    <property type="protein sequence ID" value="KAF9510602.1"/>
    <property type="molecule type" value="Genomic_DNA"/>
</dbReference>